<evidence type="ECO:0000256" key="4">
    <source>
        <dbReference type="ARBA" id="ARBA00022475"/>
    </source>
</evidence>
<comment type="subcellular location">
    <subcellularLocation>
        <location evidence="2">Cell membrane</location>
        <topology evidence="2">Multi-pass membrane protein</topology>
    </subcellularLocation>
</comment>
<dbReference type="GO" id="GO:0005524">
    <property type="term" value="F:ATP binding"/>
    <property type="evidence" value="ECO:0007669"/>
    <property type="project" value="UniProtKB-KW"/>
</dbReference>
<dbReference type="Gene3D" id="6.10.340.10">
    <property type="match status" value="1"/>
</dbReference>
<evidence type="ECO:0000259" key="16">
    <source>
        <dbReference type="PROSITE" id="PS50112"/>
    </source>
</evidence>
<feature type="domain" description="HAMP" evidence="17">
    <location>
        <begin position="192"/>
        <end position="244"/>
    </location>
</feature>
<accession>A0ABU3NZA7</accession>
<dbReference type="InterPro" id="IPR000014">
    <property type="entry name" value="PAS"/>
</dbReference>
<gene>
    <name evidence="18" type="ORF">Q4T40_12795</name>
</gene>
<evidence type="ECO:0000256" key="1">
    <source>
        <dbReference type="ARBA" id="ARBA00000085"/>
    </source>
</evidence>
<dbReference type="SUPFAM" id="SSF55785">
    <property type="entry name" value="PYP-like sensor domain (PAS domain)"/>
    <property type="match status" value="1"/>
</dbReference>
<evidence type="ECO:0000256" key="9">
    <source>
        <dbReference type="ARBA" id="ARBA00022777"/>
    </source>
</evidence>
<dbReference type="EMBL" id="JAUOZS010000001">
    <property type="protein sequence ID" value="MDT8902126.1"/>
    <property type="molecule type" value="Genomic_DNA"/>
</dbReference>
<evidence type="ECO:0000259" key="17">
    <source>
        <dbReference type="PROSITE" id="PS50885"/>
    </source>
</evidence>
<dbReference type="SUPFAM" id="SSF55874">
    <property type="entry name" value="ATPase domain of HSP90 chaperone/DNA topoisomerase II/histidine kinase"/>
    <property type="match status" value="1"/>
</dbReference>
<dbReference type="InterPro" id="IPR036890">
    <property type="entry name" value="HATPase_C_sf"/>
</dbReference>
<keyword evidence="11 14" id="KW-1133">Transmembrane helix</keyword>
<dbReference type="SMART" id="SM00387">
    <property type="entry name" value="HATPase_c"/>
    <property type="match status" value="1"/>
</dbReference>
<evidence type="ECO:0000256" key="2">
    <source>
        <dbReference type="ARBA" id="ARBA00004651"/>
    </source>
</evidence>
<dbReference type="SUPFAM" id="SSF158472">
    <property type="entry name" value="HAMP domain-like"/>
    <property type="match status" value="1"/>
</dbReference>
<keyword evidence="6" id="KW-0808">Transferase</keyword>
<evidence type="ECO:0000256" key="5">
    <source>
        <dbReference type="ARBA" id="ARBA00022553"/>
    </source>
</evidence>
<keyword evidence="12" id="KW-0902">Two-component regulatory system</keyword>
<dbReference type="NCBIfam" id="TIGR00229">
    <property type="entry name" value="sensory_box"/>
    <property type="match status" value="1"/>
</dbReference>
<feature type="transmembrane region" description="Helical" evidence="14">
    <location>
        <begin position="171"/>
        <end position="191"/>
    </location>
</feature>
<dbReference type="RefSeq" id="WP_413780613.1">
    <property type="nucleotide sequence ID" value="NZ_JAUOZS010000001.1"/>
</dbReference>
<evidence type="ECO:0000256" key="13">
    <source>
        <dbReference type="ARBA" id="ARBA00023136"/>
    </source>
</evidence>
<dbReference type="InterPro" id="IPR005467">
    <property type="entry name" value="His_kinase_dom"/>
</dbReference>
<evidence type="ECO:0000256" key="8">
    <source>
        <dbReference type="ARBA" id="ARBA00022741"/>
    </source>
</evidence>
<dbReference type="InterPro" id="IPR031967">
    <property type="entry name" value="PhoR_single_Cache-like_dom"/>
</dbReference>
<evidence type="ECO:0000256" key="12">
    <source>
        <dbReference type="ARBA" id="ARBA00023012"/>
    </source>
</evidence>
<dbReference type="PANTHER" id="PTHR42878">
    <property type="entry name" value="TWO-COMPONENT HISTIDINE KINASE"/>
    <property type="match status" value="1"/>
</dbReference>
<dbReference type="Gene3D" id="1.10.287.130">
    <property type="match status" value="1"/>
</dbReference>
<evidence type="ECO:0000256" key="11">
    <source>
        <dbReference type="ARBA" id="ARBA00022989"/>
    </source>
</evidence>
<dbReference type="Pfam" id="PF00672">
    <property type="entry name" value="HAMP"/>
    <property type="match status" value="1"/>
</dbReference>
<dbReference type="Proteomes" id="UP001254848">
    <property type="component" value="Unassembled WGS sequence"/>
</dbReference>
<feature type="transmembrane region" description="Helical" evidence="14">
    <location>
        <begin position="12"/>
        <end position="33"/>
    </location>
</feature>
<dbReference type="CDD" id="cd00082">
    <property type="entry name" value="HisKA"/>
    <property type="match status" value="1"/>
</dbReference>
<keyword evidence="8" id="KW-0547">Nucleotide-binding</keyword>
<protein>
    <recommendedName>
        <fullName evidence="3">histidine kinase</fullName>
        <ecNumber evidence="3">2.7.13.3</ecNumber>
    </recommendedName>
</protein>
<keyword evidence="9" id="KW-0418">Kinase</keyword>
<feature type="domain" description="Histidine kinase" evidence="15">
    <location>
        <begin position="373"/>
        <end position="593"/>
    </location>
</feature>
<dbReference type="InterPro" id="IPR003660">
    <property type="entry name" value="HAMP_dom"/>
</dbReference>
<dbReference type="InterPro" id="IPR035965">
    <property type="entry name" value="PAS-like_dom_sf"/>
</dbReference>
<feature type="domain" description="PAS" evidence="16">
    <location>
        <begin position="249"/>
        <end position="288"/>
    </location>
</feature>
<dbReference type="Pfam" id="PF16736">
    <property type="entry name" value="sCache_like"/>
    <property type="match status" value="1"/>
</dbReference>
<dbReference type="InterPro" id="IPR003661">
    <property type="entry name" value="HisK_dim/P_dom"/>
</dbReference>
<dbReference type="Gene3D" id="3.30.450.20">
    <property type="entry name" value="PAS domain"/>
    <property type="match status" value="2"/>
</dbReference>
<dbReference type="EC" id="2.7.13.3" evidence="3"/>
<organism evidence="18 19">
    <name type="scientific">Anaeroselena agilis</name>
    <dbReference type="NCBI Taxonomy" id="3063788"/>
    <lineage>
        <taxon>Bacteria</taxon>
        <taxon>Bacillati</taxon>
        <taxon>Bacillota</taxon>
        <taxon>Negativicutes</taxon>
        <taxon>Acetonemataceae</taxon>
        <taxon>Anaeroselena</taxon>
    </lineage>
</organism>
<evidence type="ECO:0000313" key="19">
    <source>
        <dbReference type="Proteomes" id="UP001254848"/>
    </source>
</evidence>
<dbReference type="Gene3D" id="3.30.565.10">
    <property type="entry name" value="Histidine kinase-like ATPase, C-terminal domain"/>
    <property type="match status" value="1"/>
</dbReference>
<dbReference type="CDD" id="cd00130">
    <property type="entry name" value="PAS"/>
    <property type="match status" value="1"/>
</dbReference>
<evidence type="ECO:0000256" key="7">
    <source>
        <dbReference type="ARBA" id="ARBA00022692"/>
    </source>
</evidence>
<dbReference type="Pfam" id="PF08448">
    <property type="entry name" value="PAS_4"/>
    <property type="match status" value="1"/>
</dbReference>
<keyword evidence="10 18" id="KW-0067">ATP-binding</keyword>
<proteinExistence type="predicted"/>
<dbReference type="InterPro" id="IPR003594">
    <property type="entry name" value="HATPase_dom"/>
</dbReference>
<evidence type="ECO:0000259" key="15">
    <source>
        <dbReference type="PROSITE" id="PS50109"/>
    </source>
</evidence>
<evidence type="ECO:0000256" key="14">
    <source>
        <dbReference type="SAM" id="Phobius"/>
    </source>
</evidence>
<dbReference type="InterPro" id="IPR004358">
    <property type="entry name" value="Sig_transdc_His_kin-like_C"/>
</dbReference>
<dbReference type="CDD" id="cd00075">
    <property type="entry name" value="HATPase"/>
    <property type="match status" value="1"/>
</dbReference>
<dbReference type="SUPFAM" id="SSF103190">
    <property type="entry name" value="Sensory domain-like"/>
    <property type="match status" value="1"/>
</dbReference>
<dbReference type="Pfam" id="PF02518">
    <property type="entry name" value="HATPase_c"/>
    <property type="match status" value="1"/>
</dbReference>
<evidence type="ECO:0000256" key="10">
    <source>
        <dbReference type="ARBA" id="ARBA00022840"/>
    </source>
</evidence>
<reference evidence="18 19" key="1">
    <citation type="submission" date="2023-07" db="EMBL/GenBank/DDBJ databases">
        <title>The novel representative of Negativicutes class, Anaeroselena agilis gen. nov. sp. nov.</title>
        <authorList>
            <person name="Prokofeva M.I."/>
            <person name="Elcheninov A.G."/>
            <person name="Klyukina A."/>
            <person name="Kublanov I.V."/>
            <person name="Frolov E.N."/>
            <person name="Podosokorskaya O.A."/>
        </authorList>
    </citation>
    <scope>NUCLEOTIDE SEQUENCE [LARGE SCALE GENOMIC DNA]</scope>
    <source>
        <strain evidence="18 19">4137-cl</strain>
    </source>
</reference>
<dbReference type="PROSITE" id="PS50885">
    <property type="entry name" value="HAMP"/>
    <property type="match status" value="1"/>
</dbReference>
<dbReference type="InterPro" id="IPR050351">
    <property type="entry name" value="BphY/WalK/GraS-like"/>
</dbReference>
<dbReference type="SMART" id="SM00091">
    <property type="entry name" value="PAS"/>
    <property type="match status" value="1"/>
</dbReference>
<dbReference type="PANTHER" id="PTHR42878:SF7">
    <property type="entry name" value="SENSOR HISTIDINE KINASE GLRK"/>
    <property type="match status" value="1"/>
</dbReference>
<dbReference type="SUPFAM" id="SSF47384">
    <property type="entry name" value="Homodimeric domain of signal transducing histidine kinase"/>
    <property type="match status" value="1"/>
</dbReference>
<dbReference type="InterPro" id="IPR036097">
    <property type="entry name" value="HisK_dim/P_sf"/>
</dbReference>
<keyword evidence="13 14" id="KW-0472">Membrane</keyword>
<dbReference type="PRINTS" id="PR00344">
    <property type="entry name" value="BCTRLSENSOR"/>
</dbReference>
<evidence type="ECO:0000256" key="3">
    <source>
        <dbReference type="ARBA" id="ARBA00012438"/>
    </source>
</evidence>
<dbReference type="InterPro" id="IPR013656">
    <property type="entry name" value="PAS_4"/>
</dbReference>
<dbReference type="InterPro" id="IPR029151">
    <property type="entry name" value="Sensor-like_sf"/>
</dbReference>
<dbReference type="SMART" id="SM00388">
    <property type="entry name" value="HisKA"/>
    <property type="match status" value="1"/>
</dbReference>
<keyword evidence="5" id="KW-0597">Phosphoprotein</keyword>
<keyword evidence="19" id="KW-1185">Reference proteome</keyword>
<evidence type="ECO:0000256" key="6">
    <source>
        <dbReference type="ARBA" id="ARBA00022679"/>
    </source>
</evidence>
<dbReference type="SMART" id="SM00304">
    <property type="entry name" value="HAMP"/>
    <property type="match status" value="1"/>
</dbReference>
<dbReference type="PROSITE" id="PS50109">
    <property type="entry name" value="HIS_KIN"/>
    <property type="match status" value="1"/>
</dbReference>
<dbReference type="Pfam" id="PF00512">
    <property type="entry name" value="HisKA"/>
    <property type="match status" value="1"/>
</dbReference>
<keyword evidence="7 14" id="KW-0812">Transmembrane</keyword>
<comment type="catalytic activity">
    <reaction evidence="1">
        <text>ATP + protein L-histidine = ADP + protein N-phospho-L-histidine.</text>
        <dbReference type="EC" id="2.7.13.3"/>
    </reaction>
</comment>
<dbReference type="PROSITE" id="PS50112">
    <property type="entry name" value="PAS"/>
    <property type="match status" value="1"/>
</dbReference>
<dbReference type="CDD" id="cd06225">
    <property type="entry name" value="HAMP"/>
    <property type="match status" value="1"/>
</dbReference>
<sequence length="593" mass="65079">MFSSGIRNRLIASFLLLVGVTLLALGSYVLWFFHDYNTERLKGNLLIEAKISEQLLLPYMKGPREKASIEELIRELVTKVDHRITVIDNNGVVLADSWENPAVMENHRQRPEVIDAIAEGQGDVIRYSSTIGENFLYVAIPMRDGAETVGVVRVAATLAHVEAAFGRIRTVLLLAFFVTSLFAVLVSFRLARKYTAPLETITKVARHMGQGHLNRRVHIRTGDEIEVLAHTLNNLAASLDDKINEIVAEKRKLELILENMDNAVVLLDRYGQVTDVNRQAAVIFGITPAMLGQHNIQVIGHSALEQAVRQTVDEGRSRHIDLKTNFADVKRVFQVFLAPILNTDNEPAGVLCVFHDITALKEIEERQADFVANASHELGTPLTAIKGFAETLLDGALSDPKLSVKFITIIQEEADRMHRLVKELMQLARLNSAEYRQQVRLEPTDVAAVAETVIGQLYPQWRAKGLNVALAPGDGPVRAMANPDWLTQVLVNLLDNSIKFTPSGGRVTVACAQDAGSAVITVEDTGVGIPAADLPLIFDRFYRVDKARVREGGGSGLGLSIVKFIVDTLGGTIAVKSKAGEGTTFTITLPLAE</sequence>
<name>A0ABU3NZA7_9FIRM</name>
<evidence type="ECO:0000313" key="18">
    <source>
        <dbReference type="EMBL" id="MDT8902126.1"/>
    </source>
</evidence>
<comment type="caution">
    <text evidence="18">The sequence shown here is derived from an EMBL/GenBank/DDBJ whole genome shotgun (WGS) entry which is preliminary data.</text>
</comment>
<keyword evidence="4" id="KW-1003">Cell membrane</keyword>